<evidence type="ECO:0000256" key="3">
    <source>
        <dbReference type="ARBA" id="ARBA00022723"/>
    </source>
</evidence>
<sequence>MNFIDGSLFVENMQKLVITAAPYGPEWLPSDFPEDIPVSMQAQIQKAVDCYNAGATVLHVHVREEDGKGSKRLSKFNELLAGIREACPGMILQVGGSISFAPENDGDTAKWLSDDTRHMLAELKPTPDQVTIAINTNQMNVCEQMTAADIRGTSLADPAMLAAYQEMTIPAGPAWVEEHIRRLSANRIQTHFQLANITQLNTVERMMRRGLCNVPLILTWVAIGGGFDSPNPYDLANFVRACPDGSVLTLETSMRNVLPLNMMAIALGLHVRCGIEDNIWNQRQTAKTTTVEQIEQLVRIAREFGREVADGQEAREIYKIGTFYESADETLAKNGFAPNRKPGQVGFTQHG</sequence>
<evidence type="ECO:0000256" key="2">
    <source>
        <dbReference type="ARBA" id="ARBA00022679"/>
    </source>
</evidence>
<evidence type="ECO:0000313" key="5">
    <source>
        <dbReference type="EMBL" id="MEX6504546.1"/>
    </source>
</evidence>
<keyword evidence="3" id="KW-0479">Metal-binding</keyword>
<dbReference type="Proteomes" id="UP001560296">
    <property type="component" value="Unassembled WGS sequence"/>
</dbReference>
<dbReference type="RefSeq" id="WP_369289476.1">
    <property type="nucleotide sequence ID" value="NZ_JBFTEG010000030.1"/>
</dbReference>
<dbReference type="EMBL" id="JBFTEG010000030">
    <property type="protein sequence ID" value="MEX6504546.1"/>
    <property type="molecule type" value="Genomic_DNA"/>
</dbReference>
<keyword evidence="2" id="KW-0808">Transferase</keyword>
<proteinExistence type="predicted"/>
<name>A0ABV3YYY5_9PSED</name>
<organism evidence="5 6">
    <name type="scientific">Pseudomonas zhanjiangensis</name>
    <dbReference type="NCBI Taxonomy" id="3239015"/>
    <lineage>
        <taxon>Bacteria</taxon>
        <taxon>Pseudomonadati</taxon>
        <taxon>Pseudomonadota</taxon>
        <taxon>Gammaproteobacteria</taxon>
        <taxon>Pseudomonadales</taxon>
        <taxon>Pseudomonadaceae</taxon>
        <taxon>Pseudomonas</taxon>
    </lineage>
</organism>
<dbReference type="Pfam" id="PF05853">
    <property type="entry name" value="BKACE"/>
    <property type="match status" value="1"/>
</dbReference>
<accession>A0ABV3YYY5</accession>
<dbReference type="PANTHER" id="PTHR37418">
    <property type="entry name" value="3-KETO-5-AMINOHEXANOATE CLEAVAGE ENZYME-RELATED"/>
    <property type="match status" value="1"/>
</dbReference>
<comment type="cofactor">
    <cofactor evidence="1">
        <name>Zn(2+)</name>
        <dbReference type="ChEBI" id="CHEBI:29105"/>
    </cofactor>
</comment>
<evidence type="ECO:0000256" key="1">
    <source>
        <dbReference type="ARBA" id="ARBA00001947"/>
    </source>
</evidence>
<protein>
    <submittedName>
        <fullName evidence="5">3-keto-5-aminohexanoate cleavage protein</fullName>
    </submittedName>
</protein>
<reference evidence="5 6" key="1">
    <citation type="submission" date="2024-07" db="EMBL/GenBank/DDBJ databases">
        <authorList>
            <person name="Li M."/>
        </authorList>
    </citation>
    <scope>NUCLEOTIDE SEQUENCE [LARGE SCALE GENOMIC DNA]</scope>
    <source>
        <strain evidence="5 6">25A3E</strain>
    </source>
</reference>
<dbReference type="InterPro" id="IPR013785">
    <property type="entry name" value="Aldolase_TIM"/>
</dbReference>
<dbReference type="Gene3D" id="3.20.20.70">
    <property type="entry name" value="Aldolase class I"/>
    <property type="match status" value="1"/>
</dbReference>
<evidence type="ECO:0000313" key="6">
    <source>
        <dbReference type="Proteomes" id="UP001560296"/>
    </source>
</evidence>
<keyword evidence="4" id="KW-0862">Zinc</keyword>
<gene>
    <name evidence="5" type="ORF">AB5S05_21090</name>
</gene>
<keyword evidence="6" id="KW-1185">Reference proteome</keyword>
<dbReference type="InterPro" id="IPR008567">
    <property type="entry name" value="BKACE"/>
</dbReference>
<evidence type="ECO:0000256" key="4">
    <source>
        <dbReference type="ARBA" id="ARBA00022833"/>
    </source>
</evidence>
<dbReference type="PANTHER" id="PTHR37418:SF2">
    <property type="entry name" value="3-KETO-5-AMINOHEXANOATE CLEAVAGE ENZYME"/>
    <property type="match status" value="1"/>
</dbReference>
<comment type="caution">
    <text evidence="5">The sequence shown here is derived from an EMBL/GenBank/DDBJ whole genome shotgun (WGS) entry which is preliminary data.</text>
</comment>